<accession>A0A1G5S169</accession>
<dbReference type="InterPro" id="IPR033120">
    <property type="entry name" value="HOTDOG_ACOT"/>
</dbReference>
<evidence type="ECO:0000259" key="4">
    <source>
        <dbReference type="PROSITE" id="PS51770"/>
    </source>
</evidence>
<name>A0A1G5S169_9FIRM</name>
<evidence type="ECO:0000256" key="3">
    <source>
        <dbReference type="PROSITE-ProRule" id="PRU01106"/>
    </source>
</evidence>
<sequence length="152" mass="16739">MKDGISFSRAETCMVMEPRHSNIMGNVHGGELMMMMDNAAGIAAFKHAKGDAVTARVDEIVFLKPVHIGDIVTCVGQLTYVGKSSMQIMVSIYVNDFSAESMPEASLTAFFTMVHLVDGVPTEVPRLVPRTPEDHALYQLGEKKYFEIKAKL</sequence>
<comment type="similarity">
    <text evidence="1">Belongs to the acyl coenzyme A hydrolase family.</text>
</comment>
<evidence type="ECO:0000313" key="6">
    <source>
        <dbReference type="Proteomes" id="UP000199208"/>
    </source>
</evidence>
<dbReference type="PROSITE" id="PS51770">
    <property type="entry name" value="HOTDOG_ACOT"/>
    <property type="match status" value="1"/>
</dbReference>
<dbReference type="PANTHER" id="PTHR11049:SF24">
    <property type="entry name" value="CYTOSOLIC ACYL COENZYME A THIOESTER HYDROLASE"/>
    <property type="match status" value="1"/>
</dbReference>
<keyword evidence="6" id="KW-1185">Reference proteome</keyword>
<protein>
    <submittedName>
        <fullName evidence="5">Uncharacterized domain 1-containing protein</fullName>
    </submittedName>
</protein>
<dbReference type="PANTHER" id="PTHR11049">
    <property type="entry name" value="ACYL COENZYME A THIOESTER HYDROLASE"/>
    <property type="match status" value="1"/>
</dbReference>
<proteinExistence type="inferred from homology"/>
<dbReference type="InterPro" id="IPR006683">
    <property type="entry name" value="Thioestr_dom"/>
</dbReference>
<dbReference type="STRING" id="1120920.SAMN03080599_01875"/>
<dbReference type="Gene3D" id="3.10.129.10">
    <property type="entry name" value="Hotdog Thioesterase"/>
    <property type="match status" value="1"/>
</dbReference>
<dbReference type="GO" id="GO:0052816">
    <property type="term" value="F:long-chain fatty acyl-CoA hydrolase activity"/>
    <property type="evidence" value="ECO:0007669"/>
    <property type="project" value="TreeGrafter"/>
</dbReference>
<dbReference type="CDD" id="cd03442">
    <property type="entry name" value="BFIT_BACH"/>
    <property type="match status" value="1"/>
</dbReference>
<dbReference type="OrthoDB" id="9791628at2"/>
<dbReference type="GO" id="GO:0009062">
    <property type="term" value="P:fatty acid catabolic process"/>
    <property type="evidence" value="ECO:0007669"/>
    <property type="project" value="TreeGrafter"/>
</dbReference>
<dbReference type="InterPro" id="IPR040170">
    <property type="entry name" value="Cytosol_ACT"/>
</dbReference>
<dbReference type="Proteomes" id="UP000199208">
    <property type="component" value="Unassembled WGS sequence"/>
</dbReference>
<evidence type="ECO:0000256" key="1">
    <source>
        <dbReference type="ARBA" id="ARBA00010458"/>
    </source>
</evidence>
<dbReference type="EMBL" id="FMWL01000008">
    <property type="protein sequence ID" value="SCZ79660.1"/>
    <property type="molecule type" value="Genomic_DNA"/>
</dbReference>
<dbReference type="InterPro" id="IPR029069">
    <property type="entry name" value="HotDog_dom_sf"/>
</dbReference>
<dbReference type="Pfam" id="PF03061">
    <property type="entry name" value="4HBT"/>
    <property type="match status" value="1"/>
</dbReference>
<dbReference type="RefSeq" id="WP_092590817.1">
    <property type="nucleotide sequence ID" value="NZ_FMWL01000008.1"/>
</dbReference>
<dbReference type="AlphaFoldDB" id="A0A1G5S169"/>
<organism evidence="5 6">
    <name type="scientific">Acidaminobacter hydrogenoformans DSM 2784</name>
    <dbReference type="NCBI Taxonomy" id="1120920"/>
    <lineage>
        <taxon>Bacteria</taxon>
        <taxon>Bacillati</taxon>
        <taxon>Bacillota</taxon>
        <taxon>Clostridia</taxon>
        <taxon>Peptostreptococcales</taxon>
        <taxon>Acidaminobacteraceae</taxon>
        <taxon>Acidaminobacter</taxon>
    </lineage>
</organism>
<evidence type="ECO:0000313" key="5">
    <source>
        <dbReference type="EMBL" id="SCZ79660.1"/>
    </source>
</evidence>
<evidence type="ECO:0000256" key="2">
    <source>
        <dbReference type="ARBA" id="ARBA00022801"/>
    </source>
</evidence>
<dbReference type="GO" id="GO:0006637">
    <property type="term" value="P:acyl-CoA metabolic process"/>
    <property type="evidence" value="ECO:0007669"/>
    <property type="project" value="TreeGrafter"/>
</dbReference>
<dbReference type="GO" id="GO:0005829">
    <property type="term" value="C:cytosol"/>
    <property type="evidence" value="ECO:0007669"/>
    <property type="project" value="TreeGrafter"/>
</dbReference>
<reference evidence="5 6" key="1">
    <citation type="submission" date="2016-10" db="EMBL/GenBank/DDBJ databases">
        <authorList>
            <person name="de Groot N.N."/>
        </authorList>
    </citation>
    <scope>NUCLEOTIDE SEQUENCE [LARGE SCALE GENOMIC DNA]</scope>
    <source>
        <strain evidence="5 6">DSM 2784</strain>
    </source>
</reference>
<keyword evidence="2 3" id="KW-0378">Hydrolase</keyword>
<feature type="domain" description="HotDog ACOT-type" evidence="4">
    <location>
        <begin position="6"/>
        <end position="119"/>
    </location>
</feature>
<gene>
    <name evidence="5" type="ORF">SAMN03080599_01875</name>
</gene>
<dbReference type="SUPFAM" id="SSF54637">
    <property type="entry name" value="Thioesterase/thiol ester dehydrase-isomerase"/>
    <property type="match status" value="1"/>
</dbReference>